<dbReference type="PANTHER" id="PTHR43342:SF1">
    <property type="entry name" value="BIFURCATING [FEFE] HYDROGENASE GAMMA SUBUNIT"/>
    <property type="match status" value="1"/>
</dbReference>
<dbReference type="InterPro" id="IPR041921">
    <property type="entry name" value="NuoE_N"/>
</dbReference>
<keyword evidence="2" id="KW-0408">Iron</keyword>
<dbReference type="Pfam" id="PF01257">
    <property type="entry name" value="2Fe-2S_thioredx"/>
    <property type="match status" value="1"/>
</dbReference>
<dbReference type="InterPro" id="IPR028431">
    <property type="entry name" value="NADP_DH_HndA-like"/>
</dbReference>
<keyword evidence="3" id="KW-0411">Iron-sulfur</keyword>
<name>A0A6J6TRH6_9ZZZZ</name>
<dbReference type="Gene3D" id="1.10.10.1590">
    <property type="entry name" value="NADH-quinone oxidoreductase subunit E"/>
    <property type="match status" value="1"/>
</dbReference>
<evidence type="ECO:0000256" key="3">
    <source>
        <dbReference type="ARBA" id="ARBA00023014"/>
    </source>
</evidence>
<dbReference type="EMBL" id="CAEZYZ010000120">
    <property type="protein sequence ID" value="CAB4750131.1"/>
    <property type="molecule type" value="Genomic_DNA"/>
</dbReference>
<dbReference type="GO" id="GO:0046872">
    <property type="term" value="F:metal ion binding"/>
    <property type="evidence" value="ECO:0007669"/>
    <property type="project" value="UniProtKB-KW"/>
</dbReference>
<evidence type="ECO:0000256" key="1">
    <source>
        <dbReference type="ARBA" id="ARBA00022723"/>
    </source>
</evidence>
<evidence type="ECO:0000313" key="4">
    <source>
        <dbReference type="EMBL" id="CAB4750131.1"/>
    </source>
</evidence>
<sequence length="156" mass="16323">MTIAHQTWSADAARAVIATCNEPGPVLISLQALQHAFGYVHPDATQLVADAFNVSRADVYGVLTYYSDLRTTPPSEVEVRVCMGEACQAVGARELMAAAQQHLGPRCDVQAVFCMGNCALGPTAVVAGRLHGRVSAVGLANSVARALGSTEAGERQ</sequence>
<accession>A0A6J6TRH6</accession>
<dbReference type="SUPFAM" id="SSF52833">
    <property type="entry name" value="Thioredoxin-like"/>
    <property type="match status" value="1"/>
</dbReference>
<gene>
    <name evidence="4" type="ORF">UFOPK2810_00805</name>
</gene>
<protein>
    <submittedName>
        <fullName evidence="4">Unannotated protein</fullName>
    </submittedName>
</protein>
<evidence type="ECO:0000256" key="2">
    <source>
        <dbReference type="ARBA" id="ARBA00023004"/>
    </source>
</evidence>
<dbReference type="Gene3D" id="3.40.30.10">
    <property type="entry name" value="Glutaredoxin"/>
    <property type="match status" value="1"/>
</dbReference>
<dbReference type="InterPro" id="IPR036249">
    <property type="entry name" value="Thioredoxin-like_sf"/>
</dbReference>
<proteinExistence type="predicted"/>
<organism evidence="4">
    <name type="scientific">freshwater metagenome</name>
    <dbReference type="NCBI Taxonomy" id="449393"/>
    <lineage>
        <taxon>unclassified sequences</taxon>
        <taxon>metagenomes</taxon>
        <taxon>ecological metagenomes</taxon>
    </lineage>
</organism>
<keyword evidence="1" id="KW-0479">Metal-binding</keyword>
<dbReference type="AlphaFoldDB" id="A0A6J6TRH6"/>
<dbReference type="PANTHER" id="PTHR43342">
    <property type="entry name" value="NADH-QUINONE OXIDOREDUCTASE, E SUBUNIT"/>
    <property type="match status" value="1"/>
</dbReference>
<reference evidence="4" key="1">
    <citation type="submission" date="2020-05" db="EMBL/GenBank/DDBJ databases">
        <authorList>
            <person name="Chiriac C."/>
            <person name="Salcher M."/>
            <person name="Ghai R."/>
            <person name="Kavagutti S V."/>
        </authorList>
    </citation>
    <scope>NUCLEOTIDE SEQUENCE</scope>
</reference>
<dbReference type="GO" id="GO:0051536">
    <property type="term" value="F:iron-sulfur cluster binding"/>
    <property type="evidence" value="ECO:0007669"/>
    <property type="project" value="UniProtKB-KW"/>
</dbReference>